<dbReference type="GO" id="GO:0004345">
    <property type="term" value="F:glucose-6-phosphate dehydrogenase activity"/>
    <property type="evidence" value="ECO:0007669"/>
    <property type="project" value="UniProtKB-UniRule"/>
</dbReference>
<feature type="domain" description="Glucose-6-phosphate dehydrogenase NAD-binding" evidence="8">
    <location>
        <begin position="11"/>
        <end position="184"/>
    </location>
</feature>
<reference evidence="10 11" key="1">
    <citation type="journal article" date="2018" name="Nat. Biotechnol.">
        <title>A standardized bacterial taxonomy based on genome phylogeny substantially revises the tree of life.</title>
        <authorList>
            <person name="Parks D.H."/>
            <person name="Chuvochina M."/>
            <person name="Waite D.W."/>
            <person name="Rinke C."/>
            <person name="Skarshewski A."/>
            <person name="Chaumeil P.A."/>
            <person name="Hugenholtz P."/>
        </authorList>
    </citation>
    <scope>NUCLEOTIDE SEQUENCE [LARGE SCALE GENOMIC DNA]</scope>
    <source>
        <strain evidence="10">UBA9360</strain>
    </source>
</reference>
<dbReference type="RefSeq" id="WP_272977498.1">
    <property type="nucleotide sequence ID" value="NZ_DBGH01000025.1"/>
</dbReference>
<dbReference type="EMBL" id="DMUP01000158">
    <property type="protein sequence ID" value="HAR56480.1"/>
    <property type="molecule type" value="Genomic_DNA"/>
</dbReference>
<organism evidence="10 11">
    <name type="scientific">Idiomarina baltica</name>
    <dbReference type="NCBI Taxonomy" id="190892"/>
    <lineage>
        <taxon>Bacteria</taxon>
        <taxon>Pseudomonadati</taxon>
        <taxon>Pseudomonadota</taxon>
        <taxon>Gammaproteobacteria</taxon>
        <taxon>Alteromonadales</taxon>
        <taxon>Idiomarinaceae</taxon>
        <taxon>Idiomarina</taxon>
    </lineage>
</organism>
<feature type="binding site" evidence="7">
    <location>
        <position position="145"/>
    </location>
    <ligand>
        <name>NADP(+)</name>
        <dbReference type="ChEBI" id="CHEBI:58349"/>
    </ligand>
</feature>
<evidence type="ECO:0000256" key="7">
    <source>
        <dbReference type="HAMAP-Rule" id="MF_00966"/>
    </source>
</evidence>
<comment type="pathway">
    <text evidence="1 7">Carbohydrate degradation; pentose phosphate pathway; D-ribulose 5-phosphate from D-glucose 6-phosphate (oxidative stage): step 1/3.</text>
</comment>
<feature type="binding site" evidence="7">
    <location>
        <position position="342"/>
    </location>
    <ligand>
        <name>substrate</name>
    </ligand>
</feature>
<dbReference type="PANTHER" id="PTHR23429:SF0">
    <property type="entry name" value="GLUCOSE-6-PHOSPHATE 1-DEHYDROGENASE"/>
    <property type="match status" value="1"/>
</dbReference>
<comment type="caution">
    <text evidence="7">Lacks conserved residue(s) required for the propagation of feature annotation.</text>
</comment>
<evidence type="ECO:0000256" key="3">
    <source>
        <dbReference type="ARBA" id="ARBA00022526"/>
    </source>
</evidence>
<dbReference type="PROSITE" id="PS00069">
    <property type="entry name" value="G6P_DEHYDROGENASE"/>
    <property type="match status" value="1"/>
</dbReference>
<dbReference type="InterPro" id="IPR019796">
    <property type="entry name" value="G6P_DH_AS"/>
</dbReference>
<dbReference type="NCBIfam" id="TIGR00871">
    <property type="entry name" value="zwf"/>
    <property type="match status" value="1"/>
</dbReference>
<sequence>MTDSLQRSDLVLFGVLGDLSRRKLIPALFQLDRSGLLHQESKIIGVAREELSASQFEERVKETLQTFVSSDELVDDVLARFCKRFHYVEMDFSQDEAYQALKASTSDEVDRVFYLATPPSLYATICAGLSRQSLIHDSTRVILEKPIGHNLASSQTINQAVAQYFQESQIYRIDHYLGKETVLNLLALRFANALFASNWDNSAIDHIQITAAEKVGVEGRWSYYDDAGQLRDMVQNHLLQVLSLIAMEPPSRLDAESIREEKLKVLKALRPIDTSNCKDVSVRGQYQGGFIGEQKVPGYLQEEGARENSDTETFVALKVNIDNWRWSGVPFYLRTGKRMPEKRSEVVITFKKQPHNIFSDTTADLQPNKLVIRLQPDEGVEVQMLNKIPGLGKQMHLKATTLDLSFDETFEKKRIADAYERLMLEAMQGNQYLFVHRDEVEYAWRWVDGILAAWEQNEQPPKPYHAGTWGPVSAVSLLAHDGRQWDE</sequence>
<evidence type="ECO:0000256" key="2">
    <source>
        <dbReference type="ARBA" id="ARBA00009975"/>
    </source>
</evidence>
<keyword evidence="6 7" id="KW-0119">Carbohydrate metabolism</keyword>
<protein>
    <recommendedName>
        <fullName evidence="7">Glucose-6-phosphate 1-dehydrogenase</fullName>
        <shortName evidence="7">G6PD</shortName>
        <ecNumber evidence="7">1.1.1.49</ecNumber>
    </recommendedName>
</protein>
<feature type="binding site" evidence="7">
    <location>
        <position position="48"/>
    </location>
    <ligand>
        <name>NADP(+)</name>
        <dbReference type="ChEBI" id="CHEBI:58349"/>
    </ligand>
</feature>
<keyword evidence="3 7" id="KW-0313">Glucose metabolism</keyword>
<keyword evidence="4 7" id="KW-0521">NADP</keyword>
<feature type="binding site" evidence="7">
    <location>
        <begin position="91"/>
        <end position="92"/>
    </location>
    <ligand>
        <name>NADP(+)</name>
        <dbReference type="ChEBI" id="CHEBI:58349"/>
    </ligand>
</feature>
<dbReference type="GO" id="GO:0050661">
    <property type="term" value="F:NADP binding"/>
    <property type="evidence" value="ECO:0007669"/>
    <property type="project" value="UniProtKB-UniRule"/>
</dbReference>
<dbReference type="Pfam" id="PF02781">
    <property type="entry name" value="G6PD_C"/>
    <property type="match status" value="1"/>
</dbReference>
<evidence type="ECO:0000259" key="8">
    <source>
        <dbReference type="Pfam" id="PF00479"/>
    </source>
</evidence>
<feature type="binding site" evidence="7">
    <location>
        <position position="213"/>
    </location>
    <ligand>
        <name>substrate</name>
    </ligand>
</feature>
<keyword evidence="5 7" id="KW-0560">Oxidoreductase</keyword>
<dbReference type="AlphaFoldDB" id="A0A348WPL8"/>
<gene>
    <name evidence="7 10" type="primary">zwf</name>
    <name evidence="10" type="ORF">DCR58_06810</name>
</gene>
<feature type="binding site" evidence="7">
    <location>
        <position position="337"/>
    </location>
    <ligand>
        <name>substrate</name>
    </ligand>
</feature>
<evidence type="ECO:0000313" key="10">
    <source>
        <dbReference type="EMBL" id="HAR56480.1"/>
    </source>
</evidence>
<feature type="binding site" evidence="7">
    <location>
        <position position="232"/>
    </location>
    <ligand>
        <name>substrate</name>
    </ligand>
</feature>
<dbReference type="InterPro" id="IPR036291">
    <property type="entry name" value="NAD(P)-bd_dom_sf"/>
</dbReference>
<comment type="function">
    <text evidence="7">Catalyzes the oxidation of glucose 6-phosphate to 6-phosphogluconolactone.</text>
</comment>
<comment type="caution">
    <text evidence="10">The sequence shown here is derived from an EMBL/GenBank/DDBJ whole genome shotgun (WGS) entry which is preliminary data.</text>
</comment>
<comment type="similarity">
    <text evidence="2 7">Belongs to the glucose-6-phosphate dehydrogenase family.</text>
</comment>
<dbReference type="Proteomes" id="UP000262878">
    <property type="component" value="Unassembled WGS sequence"/>
</dbReference>
<feature type="domain" description="Glucose-6-phosphate dehydrogenase C-terminal" evidence="9">
    <location>
        <begin position="186"/>
        <end position="485"/>
    </location>
</feature>
<name>A0A348WPL8_9GAMM</name>
<feature type="active site" description="Proton acceptor" evidence="7">
    <location>
        <position position="237"/>
    </location>
</feature>
<dbReference type="Gene3D" id="3.30.360.10">
    <property type="entry name" value="Dihydrodipicolinate Reductase, domain 2"/>
    <property type="match status" value="1"/>
</dbReference>
<dbReference type="InterPro" id="IPR022674">
    <property type="entry name" value="G6P_DH_NAD-bd"/>
</dbReference>
<dbReference type="GO" id="GO:0009051">
    <property type="term" value="P:pentose-phosphate shunt, oxidative branch"/>
    <property type="evidence" value="ECO:0007669"/>
    <property type="project" value="TreeGrafter"/>
</dbReference>
<proteinExistence type="inferred from homology"/>
<evidence type="ECO:0000256" key="6">
    <source>
        <dbReference type="ARBA" id="ARBA00023277"/>
    </source>
</evidence>
<evidence type="ECO:0000259" key="9">
    <source>
        <dbReference type="Pfam" id="PF02781"/>
    </source>
</evidence>
<comment type="catalytic activity">
    <reaction evidence="7">
        <text>D-glucose 6-phosphate + NADP(+) = 6-phospho-D-glucono-1,5-lactone + NADPH + H(+)</text>
        <dbReference type="Rhea" id="RHEA:15841"/>
        <dbReference type="ChEBI" id="CHEBI:15378"/>
        <dbReference type="ChEBI" id="CHEBI:57783"/>
        <dbReference type="ChEBI" id="CHEBI:57955"/>
        <dbReference type="ChEBI" id="CHEBI:58349"/>
        <dbReference type="ChEBI" id="CHEBI:61548"/>
        <dbReference type="EC" id="1.1.1.49"/>
    </reaction>
</comment>
<accession>A0A348WPL8</accession>
<dbReference type="PRINTS" id="PR00079">
    <property type="entry name" value="G6PDHDRGNASE"/>
</dbReference>
<dbReference type="EC" id="1.1.1.49" evidence="7"/>
<dbReference type="InterPro" id="IPR001282">
    <property type="entry name" value="G6P_DH"/>
</dbReference>
<dbReference type="GO" id="GO:0005829">
    <property type="term" value="C:cytosol"/>
    <property type="evidence" value="ECO:0007669"/>
    <property type="project" value="TreeGrafter"/>
</dbReference>
<dbReference type="FunFam" id="3.30.360.10:FF:000011">
    <property type="entry name" value="Glucose-6-phosphate 1-dehydrogenase"/>
    <property type="match status" value="1"/>
</dbReference>
<dbReference type="UniPathway" id="UPA00115">
    <property type="reaction ID" value="UER00408"/>
</dbReference>
<dbReference type="Pfam" id="PF00479">
    <property type="entry name" value="G6PD_N"/>
    <property type="match status" value="1"/>
</dbReference>
<feature type="binding site" evidence="7">
    <location>
        <position position="179"/>
    </location>
    <ligand>
        <name>substrate</name>
    </ligand>
</feature>
<evidence type="ECO:0000256" key="4">
    <source>
        <dbReference type="ARBA" id="ARBA00022857"/>
    </source>
</evidence>
<evidence type="ECO:0000256" key="5">
    <source>
        <dbReference type="ARBA" id="ARBA00023002"/>
    </source>
</evidence>
<dbReference type="InterPro" id="IPR022675">
    <property type="entry name" value="G6P_DH_C"/>
</dbReference>
<dbReference type="NCBIfam" id="NF009492">
    <property type="entry name" value="PRK12853.1-3"/>
    <property type="match status" value="1"/>
</dbReference>
<dbReference type="STRING" id="314276.OS145_00580"/>
<feature type="binding site" evidence="7">
    <location>
        <position position="175"/>
    </location>
    <ligand>
        <name>substrate</name>
    </ligand>
</feature>
<dbReference type="PANTHER" id="PTHR23429">
    <property type="entry name" value="GLUCOSE-6-PHOSPHATE 1-DEHYDROGENASE G6PD"/>
    <property type="match status" value="1"/>
</dbReference>
<dbReference type="PIRSF" id="PIRSF000110">
    <property type="entry name" value="G6PD"/>
    <property type="match status" value="1"/>
</dbReference>
<dbReference type="GO" id="GO:0006006">
    <property type="term" value="P:glucose metabolic process"/>
    <property type="evidence" value="ECO:0007669"/>
    <property type="project" value="UniProtKB-KW"/>
</dbReference>
<dbReference type="Gene3D" id="3.40.50.720">
    <property type="entry name" value="NAD(P)-binding Rossmann-like Domain"/>
    <property type="match status" value="1"/>
</dbReference>
<dbReference type="SUPFAM" id="SSF55347">
    <property type="entry name" value="Glyceraldehyde-3-phosphate dehydrogenase-like, C-terminal domain"/>
    <property type="match status" value="1"/>
</dbReference>
<dbReference type="HAMAP" id="MF_00966">
    <property type="entry name" value="G6PD"/>
    <property type="match status" value="1"/>
</dbReference>
<evidence type="ECO:0000256" key="1">
    <source>
        <dbReference type="ARBA" id="ARBA00004937"/>
    </source>
</evidence>
<evidence type="ECO:0000313" key="11">
    <source>
        <dbReference type="Proteomes" id="UP000262878"/>
    </source>
</evidence>
<dbReference type="SUPFAM" id="SSF51735">
    <property type="entry name" value="NAD(P)-binding Rossmann-fold domains"/>
    <property type="match status" value="1"/>
</dbReference>